<keyword evidence="4 8" id="KW-0808">Transferase</keyword>
<evidence type="ECO:0000256" key="8">
    <source>
        <dbReference type="RuleBase" id="RU003960"/>
    </source>
</evidence>
<dbReference type="InterPro" id="IPR003754">
    <property type="entry name" value="4pyrrol_synth_uPrphyn_synth"/>
</dbReference>
<gene>
    <name evidence="11" type="ORF">BIU88_11230</name>
</gene>
<keyword evidence="6" id="KW-0627">Porphyrin biosynthesis</keyword>
<dbReference type="Gene3D" id="3.40.50.10090">
    <property type="match status" value="1"/>
</dbReference>
<organism evidence="11 12">
    <name type="scientific">Chlorobaculum limnaeum</name>
    <dbReference type="NCBI Taxonomy" id="274537"/>
    <lineage>
        <taxon>Bacteria</taxon>
        <taxon>Pseudomonadati</taxon>
        <taxon>Chlorobiota</taxon>
        <taxon>Chlorobiia</taxon>
        <taxon>Chlorobiales</taxon>
        <taxon>Chlorobiaceae</taxon>
        <taxon>Chlorobaculum</taxon>
    </lineage>
</organism>
<comment type="similarity">
    <text evidence="1 8">Belongs to the precorrin methyltransferase family.</text>
</comment>
<dbReference type="CDD" id="cd11642">
    <property type="entry name" value="SUMT"/>
    <property type="match status" value="1"/>
</dbReference>
<dbReference type="PROSITE" id="PS00840">
    <property type="entry name" value="SUMT_2"/>
    <property type="match status" value="1"/>
</dbReference>
<dbReference type="InterPro" id="IPR000878">
    <property type="entry name" value="4pyrrol_Mease"/>
</dbReference>
<feature type="domain" description="Tetrapyrrole methylase" evidence="9">
    <location>
        <begin position="21"/>
        <end position="220"/>
    </location>
</feature>
<protein>
    <recommendedName>
        <fullName evidence="2">uroporphyrinogen-III C-methyltransferase</fullName>
        <ecNumber evidence="2">2.1.1.107</ecNumber>
    </recommendedName>
</protein>
<evidence type="ECO:0000313" key="11">
    <source>
        <dbReference type="EMBL" id="AOS84652.1"/>
    </source>
</evidence>
<dbReference type="OrthoDB" id="9815856at2"/>
<dbReference type="GO" id="GO:0032259">
    <property type="term" value="P:methylation"/>
    <property type="evidence" value="ECO:0007669"/>
    <property type="project" value="UniProtKB-KW"/>
</dbReference>
<dbReference type="EC" id="2.1.1.107" evidence="2"/>
<proteinExistence type="inferred from homology"/>
<keyword evidence="3 8" id="KW-0489">Methyltransferase</keyword>
<dbReference type="EMBL" id="CP017305">
    <property type="protein sequence ID" value="AOS84652.1"/>
    <property type="molecule type" value="Genomic_DNA"/>
</dbReference>
<accession>A0A1D8D0D1</accession>
<dbReference type="Gene3D" id="3.40.1010.10">
    <property type="entry name" value="Cobalt-precorrin-4 Transmethylase, Domain 1"/>
    <property type="match status" value="1"/>
</dbReference>
<comment type="pathway">
    <text evidence="7">Porphyrin-containing compound metabolism; siroheme biosynthesis; precorrin-2 from uroporphyrinogen III: step 1/1.</text>
</comment>
<dbReference type="PANTHER" id="PTHR45790">
    <property type="entry name" value="SIROHEME SYNTHASE-RELATED"/>
    <property type="match status" value="1"/>
</dbReference>
<dbReference type="GO" id="GO:0004852">
    <property type="term" value="F:uroporphyrinogen-III synthase activity"/>
    <property type="evidence" value="ECO:0007669"/>
    <property type="project" value="InterPro"/>
</dbReference>
<dbReference type="Proteomes" id="UP000095185">
    <property type="component" value="Chromosome"/>
</dbReference>
<keyword evidence="5" id="KW-0949">S-adenosyl-L-methionine</keyword>
<dbReference type="InterPro" id="IPR006366">
    <property type="entry name" value="CobA/CysG_C"/>
</dbReference>
<evidence type="ECO:0000256" key="3">
    <source>
        <dbReference type="ARBA" id="ARBA00022603"/>
    </source>
</evidence>
<evidence type="ECO:0000259" key="10">
    <source>
        <dbReference type="Pfam" id="PF02602"/>
    </source>
</evidence>
<dbReference type="CDD" id="cd06578">
    <property type="entry name" value="HemD"/>
    <property type="match status" value="1"/>
</dbReference>
<dbReference type="GO" id="GO:0004851">
    <property type="term" value="F:uroporphyrin-III C-methyltransferase activity"/>
    <property type="evidence" value="ECO:0007669"/>
    <property type="project" value="UniProtKB-EC"/>
</dbReference>
<dbReference type="InterPro" id="IPR035996">
    <property type="entry name" value="4pyrrol_Methylase_sf"/>
</dbReference>
<evidence type="ECO:0000256" key="4">
    <source>
        <dbReference type="ARBA" id="ARBA00022679"/>
    </source>
</evidence>
<evidence type="ECO:0000313" key="12">
    <source>
        <dbReference type="Proteomes" id="UP000095185"/>
    </source>
</evidence>
<dbReference type="SUPFAM" id="SSF69618">
    <property type="entry name" value="HemD-like"/>
    <property type="match status" value="1"/>
</dbReference>
<evidence type="ECO:0000256" key="2">
    <source>
        <dbReference type="ARBA" id="ARBA00012162"/>
    </source>
</evidence>
<dbReference type="KEGG" id="clz:BIU88_11230"/>
<dbReference type="Pfam" id="PF02602">
    <property type="entry name" value="HEM4"/>
    <property type="match status" value="1"/>
</dbReference>
<dbReference type="GO" id="GO:0019354">
    <property type="term" value="P:siroheme biosynthetic process"/>
    <property type="evidence" value="ECO:0007669"/>
    <property type="project" value="InterPro"/>
</dbReference>
<dbReference type="PANTHER" id="PTHR45790:SF3">
    <property type="entry name" value="S-ADENOSYL-L-METHIONINE-DEPENDENT UROPORPHYRINOGEN III METHYLTRANSFERASE, CHLOROPLASTIC"/>
    <property type="match status" value="1"/>
</dbReference>
<dbReference type="STRING" id="274537.BIU88_11230"/>
<keyword evidence="12" id="KW-1185">Reference proteome</keyword>
<evidence type="ECO:0000256" key="1">
    <source>
        <dbReference type="ARBA" id="ARBA00005879"/>
    </source>
</evidence>
<dbReference type="Gene3D" id="3.30.950.10">
    <property type="entry name" value="Methyltransferase, Cobalt-precorrin-4 Transmethylase, Domain 2"/>
    <property type="match status" value="1"/>
</dbReference>
<dbReference type="NCBIfam" id="NF004790">
    <property type="entry name" value="PRK06136.1"/>
    <property type="match status" value="1"/>
</dbReference>
<dbReference type="AlphaFoldDB" id="A0A1D8D0D1"/>
<dbReference type="InterPro" id="IPR003043">
    <property type="entry name" value="Uropor_MeTrfase_CS"/>
</dbReference>
<dbReference type="RefSeq" id="WP_069810843.1">
    <property type="nucleotide sequence ID" value="NZ_CP017305.1"/>
</dbReference>
<dbReference type="InterPro" id="IPR014776">
    <property type="entry name" value="4pyrrole_Mease_sub2"/>
</dbReference>
<dbReference type="Pfam" id="PF00590">
    <property type="entry name" value="TP_methylase"/>
    <property type="match status" value="1"/>
</dbReference>
<evidence type="ECO:0000259" key="9">
    <source>
        <dbReference type="Pfam" id="PF00590"/>
    </source>
</evidence>
<reference evidence="11" key="1">
    <citation type="submission" date="2016-09" db="EMBL/GenBank/DDBJ databases">
        <title>Genome sequence of Chlorobaculum limnaeum.</title>
        <authorList>
            <person name="Liu Z."/>
            <person name="Tank M."/>
            <person name="Bryant D.A."/>
        </authorList>
    </citation>
    <scope>NUCLEOTIDE SEQUENCE [LARGE SCALE GENOMIC DNA]</scope>
    <source>
        <strain evidence="11">DSM 1677</strain>
    </source>
</reference>
<sequence length="464" mass="51691">MTDSIHTEPTPSQTPAKKGYVYIAGAGPGDPELLTLKADRVLREADVILFDDLVLPQMLEPYRAEKIYTGKRKDAHHFAQDEINQEIVRHALMGKTVVRLKGGDPFIFGRGGEEIDTLRQHGIEYEIIPGITAAHGASAYSEIPLTMRKVSSSVAFCTGHPVNSIQVPDTDTIVYYMVASNVHDVLDKVAASGRSGETMVAVVQNATRYNQRIFISTLDEFRKRERAVYSPALLIIGQNISQYIEENWYSRKKKVLMTGEAPKKYTPAEYITVPFPCRQVAGADLGAVKSCIEGIGQFTMLFFQNRFAVRYFFKYLFENGRDVRHLAHLVICTSNRLAATELQEHGIIADCRLEAETPTGIGEMLRRQGLTGQRILLPGAEHVDELVAGQLREGGNQVTPLAVYVHGAQDHVEAIDLDFIDEIYFASPECVRKFRELHDAIPARIVVTPADERTAEDVKKQFGG</sequence>
<feature type="domain" description="Tetrapyrrole biosynthesis uroporphyrinogen III synthase" evidence="10">
    <location>
        <begin position="273"/>
        <end position="448"/>
    </location>
</feature>
<dbReference type="SUPFAM" id="SSF53790">
    <property type="entry name" value="Tetrapyrrole methylase"/>
    <property type="match status" value="1"/>
</dbReference>
<dbReference type="InterPro" id="IPR014777">
    <property type="entry name" value="4pyrrole_Mease_sub1"/>
</dbReference>
<dbReference type="NCBIfam" id="TIGR01469">
    <property type="entry name" value="cobA_cysG_Cterm"/>
    <property type="match status" value="1"/>
</dbReference>
<dbReference type="InterPro" id="IPR050161">
    <property type="entry name" value="Siro_Cobalamin_biosynth"/>
</dbReference>
<name>A0A1D8D0D1_CHLLM</name>
<evidence type="ECO:0000256" key="6">
    <source>
        <dbReference type="ARBA" id="ARBA00023244"/>
    </source>
</evidence>
<dbReference type="FunFam" id="3.40.1010.10:FF:000001">
    <property type="entry name" value="Siroheme synthase"/>
    <property type="match status" value="1"/>
</dbReference>
<evidence type="ECO:0000256" key="7">
    <source>
        <dbReference type="ARBA" id="ARBA00025705"/>
    </source>
</evidence>
<evidence type="ECO:0000256" key="5">
    <source>
        <dbReference type="ARBA" id="ARBA00022691"/>
    </source>
</evidence>
<dbReference type="InterPro" id="IPR036108">
    <property type="entry name" value="4pyrrol_syn_uPrphyn_synt_sf"/>
</dbReference>